<keyword evidence="7" id="KW-1185">Reference proteome</keyword>
<dbReference type="EMBL" id="HG793129">
    <property type="protein sequence ID" value="CDK28277.1"/>
    <property type="molecule type" value="Genomic_DNA"/>
</dbReference>
<dbReference type="GO" id="GO:0005937">
    <property type="term" value="C:mating projection"/>
    <property type="evidence" value="ECO:0007669"/>
    <property type="project" value="EnsemblFungi"/>
</dbReference>
<dbReference type="GO" id="GO:0043577">
    <property type="term" value="P:chemotropism"/>
    <property type="evidence" value="ECO:0007669"/>
    <property type="project" value="EnsemblFungi"/>
</dbReference>
<dbReference type="InterPro" id="IPR020472">
    <property type="entry name" value="WD40_PAC1"/>
</dbReference>
<dbReference type="GO" id="GO:0097110">
    <property type="term" value="F:scaffold protein binding"/>
    <property type="evidence" value="ECO:0007669"/>
    <property type="project" value="EnsemblFungi"/>
</dbReference>
<reference evidence="6" key="1">
    <citation type="submission" date="2013-12" db="EMBL/GenBank/DDBJ databases">
        <authorList>
            <person name="Genoscope - CEA"/>
        </authorList>
    </citation>
    <scope>NUCLEOTIDE SEQUENCE</scope>
    <source>
        <strain evidence="6">CBS 1993</strain>
    </source>
</reference>
<dbReference type="PIRSF" id="PIRSF002394">
    <property type="entry name" value="GN-bd_beta"/>
    <property type="match status" value="1"/>
</dbReference>
<dbReference type="AlphaFoldDB" id="W6MSS7"/>
<evidence type="ECO:0000256" key="5">
    <source>
        <dbReference type="PROSITE-ProRule" id="PRU00221"/>
    </source>
</evidence>
<dbReference type="GeneID" id="34521655"/>
<dbReference type="GO" id="GO:0031267">
    <property type="term" value="F:small GTPase binding"/>
    <property type="evidence" value="ECO:0007669"/>
    <property type="project" value="EnsemblFungi"/>
</dbReference>
<dbReference type="InterPro" id="IPR016346">
    <property type="entry name" value="G-protein_beta_1-5"/>
</dbReference>
<reference evidence="6" key="2">
    <citation type="submission" date="2014-02" db="EMBL/GenBank/DDBJ databases">
        <title>Complete DNA sequence of /Kuraishia capsulata/ illustrates novel genomic features among budding yeasts (/Saccharomycotina/).</title>
        <authorList>
            <person name="Morales L."/>
            <person name="Noel B."/>
            <person name="Porcel B."/>
            <person name="Marcet-Houben M."/>
            <person name="Hullo M-F."/>
            <person name="Sacerdot C."/>
            <person name="Tekaia F."/>
            <person name="Leh-Louis V."/>
            <person name="Despons L."/>
            <person name="Khanna V."/>
            <person name="Aury J-M."/>
            <person name="Barbe V."/>
            <person name="Couloux A."/>
            <person name="Labadie K."/>
            <person name="Pelletier E."/>
            <person name="Souciet J-L."/>
            <person name="Boekhout T."/>
            <person name="Gabaldon T."/>
            <person name="Wincker P."/>
            <person name="Dujon B."/>
        </authorList>
    </citation>
    <scope>NUCLEOTIDE SEQUENCE</scope>
    <source>
        <strain evidence="6">CBS 1993</strain>
    </source>
</reference>
<dbReference type="PRINTS" id="PR00320">
    <property type="entry name" value="GPROTEINBRPT"/>
</dbReference>
<dbReference type="InterPro" id="IPR001632">
    <property type="entry name" value="WD40_G-protein_beta-like"/>
</dbReference>
<organism evidence="6 7">
    <name type="scientific">Kuraishia capsulata CBS 1993</name>
    <dbReference type="NCBI Taxonomy" id="1382522"/>
    <lineage>
        <taxon>Eukaryota</taxon>
        <taxon>Fungi</taxon>
        <taxon>Dikarya</taxon>
        <taxon>Ascomycota</taxon>
        <taxon>Saccharomycotina</taxon>
        <taxon>Pichiomycetes</taxon>
        <taxon>Pichiales</taxon>
        <taxon>Pichiaceae</taxon>
        <taxon>Kuraishia</taxon>
    </lineage>
</organism>
<evidence type="ECO:0000256" key="1">
    <source>
        <dbReference type="ARBA" id="ARBA00009768"/>
    </source>
</evidence>
<name>W6MSS7_9ASCO</name>
<dbReference type="RefSeq" id="XP_022460267.1">
    <property type="nucleotide sequence ID" value="XM_022600975.1"/>
</dbReference>
<dbReference type="InterPro" id="IPR036322">
    <property type="entry name" value="WD40_repeat_dom_sf"/>
</dbReference>
<dbReference type="HOGENOM" id="CLU_000288_57_34_1"/>
<dbReference type="SUPFAM" id="SSF50978">
    <property type="entry name" value="WD40 repeat-like"/>
    <property type="match status" value="1"/>
</dbReference>
<dbReference type="CDD" id="cd00200">
    <property type="entry name" value="WD40"/>
    <property type="match status" value="1"/>
</dbReference>
<dbReference type="GO" id="GO:0031682">
    <property type="term" value="F:G-protein gamma-subunit binding"/>
    <property type="evidence" value="ECO:0007669"/>
    <property type="project" value="EnsemblFungi"/>
</dbReference>
<gene>
    <name evidence="6" type="ORF">KUCA_T00004259001</name>
</gene>
<dbReference type="STRING" id="1382522.W6MSS7"/>
<dbReference type="GO" id="GO:1903260">
    <property type="term" value="P:protein localization to mating projection tip"/>
    <property type="evidence" value="ECO:0007669"/>
    <property type="project" value="EnsemblFungi"/>
</dbReference>
<dbReference type="Gene3D" id="2.130.10.10">
    <property type="entry name" value="YVTN repeat-like/Quinoprotein amine dehydrogenase"/>
    <property type="match status" value="2"/>
</dbReference>
<dbReference type="GO" id="GO:0000750">
    <property type="term" value="P:pheromone-dependent signal transduction involved in conjugation with cellular fusion"/>
    <property type="evidence" value="ECO:0007669"/>
    <property type="project" value="EnsemblFungi"/>
</dbReference>
<dbReference type="GO" id="GO:0061951">
    <property type="term" value="P:establishment of protein localization to plasma membrane"/>
    <property type="evidence" value="ECO:0007669"/>
    <property type="project" value="EnsemblFungi"/>
</dbReference>
<dbReference type="InterPro" id="IPR019775">
    <property type="entry name" value="WD40_repeat_CS"/>
</dbReference>
<keyword evidence="3" id="KW-0677">Repeat</keyword>
<dbReference type="GO" id="GO:0019901">
    <property type="term" value="F:protein kinase binding"/>
    <property type="evidence" value="ECO:0007669"/>
    <property type="project" value="EnsemblFungi"/>
</dbReference>
<dbReference type="PANTHER" id="PTHR19850">
    <property type="entry name" value="GUANINE NUCLEOTIDE-BINDING PROTEIN BETA G PROTEIN BETA"/>
    <property type="match status" value="1"/>
</dbReference>
<comment type="similarity">
    <text evidence="1">Belongs to the WD repeat G protein beta family.</text>
</comment>
<dbReference type="PROSITE" id="PS50294">
    <property type="entry name" value="WD_REPEATS_REGION"/>
    <property type="match status" value="3"/>
</dbReference>
<evidence type="ECO:0000256" key="4">
    <source>
        <dbReference type="ARBA" id="ARBA00023224"/>
    </source>
</evidence>
<protein>
    <submittedName>
        <fullName evidence="6">Uncharacterized protein</fullName>
    </submittedName>
</protein>
<dbReference type="GO" id="GO:0005834">
    <property type="term" value="C:heterotrimeric G-protein complex"/>
    <property type="evidence" value="ECO:0007669"/>
    <property type="project" value="EnsemblFungi"/>
</dbReference>
<feature type="repeat" description="WD" evidence="5">
    <location>
        <begin position="59"/>
        <end position="100"/>
    </location>
</feature>
<dbReference type="GO" id="GO:0120171">
    <property type="term" value="C:Cdc24p-Far1p-Gbetagamma complex"/>
    <property type="evidence" value="ECO:0007669"/>
    <property type="project" value="EnsemblFungi"/>
</dbReference>
<dbReference type="Pfam" id="PF00400">
    <property type="entry name" value="WD40"/>
    <property type="match status" value="6"/>
</dbReference>
<evidence type="ECO:0000313" key="7">
    <source>
        <dbReference type="Proteomes" id="UP000019384"/>
    </source>
</evidence>
<dbReference type="PRINTS" id="PR00319">
    <property type="entry name" value="GPROTEINB"/>
</dbReference>
<dbReference type="GO" id="GO:0031680">
    <property type="term" value="C:G-protein beta/gamma-subunit complex"/>
    <property type="evidence" value="ECO:0007669"/>
    <property type="project" value="EnsemblFungi"/>
</dbReference>
<evidence type="ECO:0000313" key="6">
    <source>
        <dbReference type="EMBL" id="CDK28277.1"/>
    </source>
</evidence>
<sequence>MGDEQVLEQRILQARKESRLLISHIARAKEKTRDATLDQVAAHLKPLTNGISMSAYQTMRGHFNKVLTLSWFPDSRHVVSGSQDGFMIIWDAYTNTKTNAIRLYDPWITSCCVSPNGRFIATGDLENACILYKVGNDSDCGTTDRNGRKMSVSPTSPESEMLGSSHEISAVFKGHNEYISDVGFISNSQIVTSSGDRSCMLWDLSRRSKTMAYQGHLGDVLALDVQRSQPDFSSSQVFVSCGSDRMANVWDVRERYTTRQYPLSESYDASAIRFLPGGTSFAVGSDDGVVRLLDFRTDGEIARYSPREISRYTFQNTMPSDNYEASHLALTPRSSNRYSSNDAFQMPSMNERIDNPGTLSLDFSISGRLMFVSYSDLGVQIWDTLRGEVVGSLNGHSKAVSEIRTSPDGLAVCTGSRDFTLKIWGV</sequence>
<dbReference type="SMART" id="SM00320">
    <property type="entry name" value="WD40"/>
    <property type="match status" value="7"/>
</dbReference>
<keyword evidence="2 5" id="KW-0853">WD repeat</keyword>
<accession>W6MSS7</accession>
<feature type="repeat" description="WD" evidence="5">
    <location>
        <begin position="172"/>
        <end position="212"/>
    </location>
</feature>
<dbReference type="InterPro" id="IPR001680">
    <property type="entry name" value="WD40_rpt"/>
</dbReference>
<dbReference type="InterPro" id="IPR015943">
    <property type="entry name" value="WD40/YVTN_repeat-like_dom_sf"/>
</dbReference>
<dbReference type="PROSITE" id="PS50082">
    <property type="entry name" value="WD_REPEATS_2"/>
    <property type="match status" value="3"/>
</dbReference>
<dbReference type="OrthoDB" id="10255630at2759"/>
<feature type="repeat" description="WD" evidence="5">
    <location>
        <begin position="393"/>
        <end position="426"/>
    </location>
</feature>
<dbReference type="GO" id="GO:0001965">
    <property type="term" value="F:G-protein alpha-subunit binding"/>
    <property type="evidence" value="ECO:0007669"/>
    <property type="project" value="EnsemblFungi"/>
</dbReference>
<dbReference type="Proteomes" id="UP000019384">
    <property type="component" value="Unassembled WGS sequence"/>
</dbReference>
<evidence type="ECO:0000256" key="3">
    <source>
        <dbReference type="ARBA" id="ARBA00022737"/>
    </source>
</evidence>
<proteinExistence type="inferred from homology"/>
<dbReference type="GO" id="GO:0001403">
    <property type="term" value="P:invasive growth in response to glucose limitation"/>
    <property type="evidence" value="ECO:0007669"/>
    <property type="project" value="EnsemblFungi"/>
</dbReference>
<keyword evidence="4" id="KW-0807">Transducer</keyword>
<dbReference type="PROSITE" id="PS00678">
    <property type="entry name" value="WD_REPEATS_1"/>
    <property type="match status" value="1"/>
</dbReference>
<evidence type="ECO:0000256" key="2">
    <source>
        <dbReference type="ARBA" id="ARBA00022574"/>
    </source>
</evidence>